<evidence type="ECO:0000313" key="2">
    <source>
        <dbReference type="Proteomes" id="UP001164929"/>
    </source>
</evidence>
<keyword evidence="2" id="KW-1185">Reference proteome</keyword>
<accession>A0AAD6MD79</accession>
<reference evidence="1" key="1">
    <citation type="journal article" date="2023" name="Mol. Ecol. Resour.">
        <title>Chromosome-level genome assembly of a triploid poplar Populus alba 'Berolinensis'.</title>
        <authorList>
            <person name="Chen S."/>
            <person name="Yu Y."/>
            <person name="Wang X."/>
            <person name="Wang S."/>
            <person name="Zhang T."/>
            <person name="Zhou Y."/>
            <person name="He R."/>
            <person name="Meng N."/>
            <person name="Wang Y."/>
            <person name="Liu W."/>
            <person name="Liu Z."/>
            <person name="Liu J."/>
            <person name="Guo Q."/>
            <person name="Huang H."/>
            <person name="Sederoff R.R."/>
            <person name="Wang G."/>
            <person name="Qu G."/>
            <person name="Chen S."/>
        </authorList>
    </citation>
    <scope>NUCLEOTIDE SEQUENCE</scope>
    <source>
        <strain evidence="1">SC-2020</strain>
    </source>
</reference>
<name>A0AAD6MD79_9ROSI</name>
<sequence>MIRTCTNDAVCIPYCPKSCKRVYCDKQPYPYQSRCFCQMSGFSLRSILISMPCVQGVFSNGGA</sequence>
<organism evidence="1 2">
    <name type="scientific">Populus alba x Populus x berolinensis</name>
    <dbReference type="NCBI Taxonomy" id="444605"/>
    <lineage>
        <taxon>Eukaryota</taxon>
        <taxon>Viridiplantae</taxon>
        <taxon>Streptophyta</taxon>
        <taxon>Embryophyta</taxon>
        <taxon>Tracheophyta</taxon>
        <taxon>Spermatophyta</taxon>
        <taxon>Magnoliopsida</taxon>
        <taxon>eudicotyledons</taxon>
        <taxon>Gunneridae</taxon>
        <taxon>Pentapetalae</taxon>
        <taxon>rosids</taxon>
        <taxon>fabids</taxon>
        <taxon>Malpighiales</taxon>
        <taxon>Salicaceae</taxon>
        <taxon>Saliceae</taxon>
        <taxon>Populus</taxon>
    </lineage>
</organism>
<gene>
    <name evidence="1" type="ORF">NC653_026260</name>
</gene>
<proteinExistence type="predicted"/>
<evidence type="ECO:0000313" key="1">
    <source>
        <dbReference type="EMBL" id="KAJ6983398.1"/>
    </source>
</evidence>
<dbReference type="Proteomes" id="UP001164929">
    <property type="component" value="Chromosome 10"/>
</dbReference>
<comment type="caution">
    <text evidence="1">The sequence shown here is derived from an EMBL/GenBank/DDBJ whole genome shotgun (WGS) entry which is preliminary data.</text>
</comment>
<dbReference type="EMBL" id="JAQIZT010000010">
    <property type="protein sequence ID" value="KAJ6983398.1"/>
    <property type="molecule type" value="Genomic_DNA"/>
</dbReference>
<dbReference type="AlphaFoldDB" id="A0AAD6MD79"/>
<protein>
    <submittedName>
        <fullName evidence="1">Uncharacterized protein</fullName>
    </submittedName>
</protein>